<dbReference type="InterPro" id="IPR044257">
    <property type="entry name" value="TRM32-like"/>
</dbReference>
<gene>
    <name evidence="4" type="ORF">C2S53_019988</name>
</gene>
<evidence type="ECO:0000313" key="5">
    <source>
        <dbReference type="Proteomes" id="UP001190926"/>
    </source>
</evidence>
<proteinExistence type="predicted"/>
<evidence type="ECO:0000256" key="1">
    <source>
        <dbReference type="SAM" id="MobiDB-lite"/>
    </source>
</evidence>
<protein>
    <recommendedName>
        <fullName evidence="6">DUF4378 domain-containing protein</fullName>
    </recommendedName>
</protein>
<feature type="domain" description="DUF4378" evidence="3">
    <location>
        <begin position="385"/>
        <end position="547"/>
    </location>
</feature>
<reference evidence="4 5" key="1">
    <citation type="journal article" date="2021" name="Nat. Commun.">
        <title>Incipient diploidization of the medicinal plant Perilla within 10,000 years.</title>
        <authorList>
            <person name="Zhang Y."/>
            <person name="Shen Q."/>
            <person name="Leng L."/>
            <person name="Zhang D."/>
            <person name="Chen S."/>
            <person name="Shi Y."/>
            <person name="Ning Z."/>
            <person name="Chen S."/>
        </authorList>
    </citation>
    <scope>NUCLEOTIDE SEQUENCE [LARGE SCALE GENOMIC DNA]</scope>
    <source>
        <strain evidence="5">cv. PC099</strain>
    </source>
</reference>
<comment type="caution">
    <text evidence="4">The sequence shown here is derived from an EMBL/GenBank/DDBJ whole genome shotgun (WGS) entry which is preliminary data.</text>
</comment>
<evidence type="ECO:0000259" key="3">
    <source>
        <dbReference type="Pfam" id="PF14309"/>
    </source>
</evidence>
<feature type="compositionally biased region" description="Basic and acidic residues" evidence="1">
    <location>
        <begin position="266"/>
        <end position="279"/>
    </location>
</feature>
<feature type="region of interest" description="Disordered" evidence="1">
    <location>
        <begin position="84"/>
        <end position="110"/>
    </location>
</feature>
<dbReference type="PANTHER" id="PTHR47071">
    <property type="entry name" value="PROTEIN TRM32"/>
    <property type="match status" value="1"/>
</dbReference>
<dbReference type="InterPro" id="IPR022212">
    <property type="entry name" value="DUF3741"/>
</dbReference>
<dbReference type="Proteomes" id="UP001190926">
    <property type="component" value="Unassembled WGS sequence"/>
</dbReference>
<name>A0AAD4J6Z7_PERFH</name>
<evidence type="ECO:0000259" key="2">
    <source>
        <dbReference type="Pfam" id="PF12552"/>
    </source>
</evidence>
<dbReference type="PANTHER" id="PTHR47071:SF2">
    <property type="entry name" value="PROTEIN TRM32"/>
    <property type="match status" value="1"/>
</dbReference>
<feature type="domain" description="DUF3741" evidence="2">
    <location>
        <begin position="161"/>
        <end position="191"/>
    </location>
</feature>
<dbReference type="Pfam" id="PF12552">
    <property type="entry name" value="DUF3741"/>
    <property type="match status" value="1"/>
</dbReference>
<dbReference type="InterPro" id="IPR025486">
    <property type="entry name" value="DUF4378"/>
</dbReference>
<dbReference type="Pfam" id="PF14309">
    <property type="entry name" value="DUF4378"/>
    <property type="match status" value="1"/>
</dbReference>
<dbReference type="EMBL" id="SDAM02000126">
    <property type="protein sequence ID" value="KAH6828380.1"/>
    <property type="molecule type" value="Genomic_DNA"/>
</dbReference>
<dbReference type="AlphaFoldDB" id="A0AAD4J6Z7"/>
<accession>A0AAD4J6Z7</accession>
<evidence type="ECO:0000313" key="4">
    <source>
        <dbReference type="EMBL" id="KAH6828380.1"/>
    </source>
</evidence>
<feature type="region of interest" description="Disordered" evidence="1">
    <location>
        <begin position="266"/>
        <end position="288"/>
    </location>
</feature>
<evidence type="ECO:0008006" key="6">
    <source>
        <dbReference type="Google" id="ProtNLM"/>
    </source>
</evidence>
<keyword evidence="5" id="KW-1185">Reference proteome</keyword>
<organism evidence="4 5">
    <name type="scientific">Perilla frutescens var. hirtella</name>
    <name type="common">Perilla citriodora</name>
    <name type="synonym">Perilla setoyensis</name>
    <dbReference type="NCBI Taxonomy" id="608512"/>
    <lineage>
        <taxon>Eukaryota</taxon>
        <taxon>Viridiplantae</taxon>
        <taxon>Streptophyta</taxon>
        <taxon>Embryophyta</taxon>
        <taxon>Tracheophyta</taxon>
        <taxon>Spermatophyta</taxon>
        <taxon>Magnoliopsida</taxon>
        <taxon>eudicotyledons</taxon>
        <taxon>Gunneridae</taxon>
        <taxon>Pentapetalae</taxon>
        <taxon>asterids</taxon>
        <taxon>lamiids</taxon>
        <taxon>Lamiales</taxon>
        <taxon>Lamiaceae</taxon>
        <taxon>Nepetoideae</taxon>
        <taxon>Elsholtzieae</taxon>
        <taxon>Perilla</taxon>
    </lineage>
</organism>
<sequence length="551" mass="63059">MGKHLWVKNLDDESQVKQPGCMWGDIYTRASLLIGNRSLHGGRGCGYEKLLDDEQESESPLHLHGATKKKQSLRARIKAIYTEETSEEGKDARRKKKGGGGHGFSSTKSSSSLHRTYSIHHLQSVDDFFGKIRTDWNNSPIIFLPTNSASHDNLNADRGESHLHTPKEKPDVFEIFKVDKELLLKHLQDSDESIANFSRTAFGFTTKGKFSKSRSFPVPALPQRRNHLKPLKLESKHKEVWSFPKDDKVHQSPSESLDNYREAKVDRINGEKRDDDGIRKHTHQRSSSLNESLDKYARLFENSFGKDVKLSSSQSLRLTTEYGYAPLSFKRKRSLSNADSYYSEVFGKEHESRIDMLDSSIDTDDPQSIRGKPLSTRYPHKKNSDLDYVRHLLHKSGIAIDASEMPWHASDQLFGPQLFEEVEAGWPHDEDQLDGLPDFQGCWHHQMLFDLVNEVLLDVYDISLPYYPKALSSSCQVRSFPMGDRVIEEVCTSIGTLMNIKPEEKESLDCVVGRDLVHDRRWMNLQLESESVAIYLEDMIFDELLQEVIFS</sequence>